<evidence type="ECO:0000256" key="2">
    <source>
        <dbReference type="SAM" id="Phobius"/>
    </source>
</evidence>
<evidence type="ECO:0000256" key="3">
    <source>
        <dbReference type="SAM" id="SignalP"/>
    </source>
</evidence>
<keyword evidence="6" id="KW-1185">Reference proteome</keyword>
<gene>
    <name evidence="5" type="ORF">G6N77_15485</name>
</gene>
<reference evidence="5 6" key="1">
    <citation type="submission" date="2020-02" db="EMBL/GenBank/DDBJ databases">
        <title>Genome sequence of the type strain DSM 27180 of Arthrobacter silviterrae.</title>
        <authorList>
            <person name="Gao J."/>
            <person name="Sun J."/>
        </authorList>
    </citation>
    <scope>NUCLEOTIDE SEQUENCE [LARGE SCALE GENOMIC DNA]</scope>
    <source>
        <strain evidence="5 6">DSM 27180</strain>
    </source>
</reference>
<evidence type="ECO:0000256" key="1">
    <source>
        <dbReference type="SAM" id="MobiDB-lite"/>
    </source>
</evidence>
<keyword evidence="2" id="KW-0472">Membrane</keyword>
<comment type="caution">
    <text evidence="5">The sequence shown here is derived from an EMBL/GenBank/DDBJ whole genome shotgun (WGS) entry which is preliminary data.</text>
</comment>
<keyword evidence="2" id="KW-1133">Transmembrane helix</keyword>
<dbReference type="EMBL" id="JAAKZI010000031">
    <property type="protein sequence ID" value="NGN84847.1"/>
    <property type="molecule type" value="Genomic_DNA"/>
</dbReference>
<sequence>MLLILAVFSATVPAAAVDNGALGIRPSTESDFFHLALFPGAAADATAVVSNHTAQPVTLLTYPVDGQTTPQGSFAFASRSDPRKGIGAWVQLKNGQVTIPANTDSKVPFRLTVPPGTPPGDYSGGLIIQAPMVQGKTTTLEGGTAVRLNIVQRQGVRIYLKVAGTAIKSMSHGKLAWTHNDGNLNFTLPVTNTGNTILHPRADLSLTGWPESGTRLRFDAPENLLPGASINLHSRLQHAPVAMTGHAEAAITSEAGTGLASTNILYAPWLLLAIAIILIAATVYAIWRGVKFIRRARAALAQVGSSATATGSHKRTAHPNEPGVP</sequence>
<evidence type="ECO:0000313" key="6">
    <source>
        <dbReference type="Proteomes" id="UP000479226"/>
    </source>
</evidence>
<proteinExistence type="predicted"/>
<protein>
    <submittedName>
        <fullName evidence="5">DUF916 domain-containing protein</fullName>
    </submittedName>
</protein>
<dbReference type="RefSeq" id="WP_165183076.1">
    <property type="nucleotide sequence ID" value="NZ_JAAKZI010000031.1"/>
</dbReference>
<feature type="region of interest" description="Disordered" evidence="1">
    <location>
        <begin position="304"/>
        <end position="325"/>
    </location>
</feature>
<feature type="chain" id="PRO_5045735305" evidence="3">
    <location>
        <begin position="17"/>
        <end position="325"/>
    </location>
</feature>
<organism evidence="5 6">
    <name type="scientific">Arthrobacter silviterrae</name>
    <dbReference type="NCBI Taxonomy" id="2026658"/>
    <lineage>
        <taxon>Bacteria</taxon>
        <taxon>Bacillati</taxon>
        <taxon>Actinomycetota</taxon>
        <taxon>Actinomycetes</taxon>
        <taxon>Micrococcales</taxon>
        <taxon>Micrococcaceae</taxon>
        <taxon>Arthrobacter</taxon>
    </lineage>
</organism>
<feature type="domain" description="WxL Interacting Protein peptidoglycan binding" evidence="4">
    <location>
        <begin position="28"/>
        <end position="128"/>
    </location>
</feature>
<evidence type="ECO:0000259" key="4">
    <source>
        <dbReference type="Pfam" id="PF06030"/>
    </source>
</evidence>
<evidence type="ECO:0000313" key="5">
    <source>
        <dbReference type="EMBL" id="NGN84847.1"/>
    </source>
</evidence>
<feature type="signal peptide" evidence="3">
    <location>
        <begin position="1"/>
        <end position="16"/>
    </location>
</feature>
<keyword evidence="3" id="KW-0732">Signal</keyword>
<dbReference type="InterPro" id="IPR010317">
    <property type="entry name" value="WxLIP_PGBD"/>
</dbReference>
<dbReference type="Proteomes" id="UP000479226">
    <property type="component" value="Unassembled WGS sequence"/>
</dbReference>
<name>A0ABX0DD67_9MICC</name>
<dbReference type="Pfam" id="PF06030">
    <property type="entry name" value="WxLIP_PGBD"/>
    <property type="match status" value="1"/>
</dbReference>
<accession>A0ABX0DD67</accession>
<keyword evidence="2" id="KW-0812">Transmembrane</keyword>
<feature type="transmembrane region" description="Helical" evidence="2">
    <location>
        <begin position="266"/>
        <end position="287"/>
    </location>
</feature>